<dbReference type="CDD" id="cd05313">
    <property type="entry name" value="NAD_bind_2_Glu_DH"/>
    <property type="match status" value="1"/>
</dbReference>
<dbReference type="InterPro" id="IPR050724">
    <property type="entry name" value="Glu_Leu_Phe_Val_DH"/>
</dbReference>
<evidence type="ECO:0000256" key="4">
    <source>
        <dbReference type="PIRNR" id="PIRNR000185"/>
    </source>
</evidence>
<evidence type="ECO:0000313" key="11">
    <source>
        <dbReference type="Proteomes" id="UP001465755"/>
    </source>
</evidence>
<dbReference type="InterPro" id="IPR006097">
    <property type="entry name" value="Glu/Leu/Phe/Val/Trp_DH_dimer"/>
</dbReference>
<comment type="similarity">
    <text evidence="1 4 8">Belongs to the Glu/Leu/Phe/Val dehydrogenases family.</text>
</comment>
<feature type="binding site" evidence="6">
    <location>
        <position position="204"/>
    </location>
    <ligand>
        <name>NAD(+)</name>
        <dbReference type="ChEBI" id="CHEBI:57540"/>
    </ligand>
</feature>
<dbReference type="PROSITE" id="PS00074">
    <property type="entry name" value="GLFV_DEHYDROGENASE"/>
    <property type="match status" value="1"/>
</dbReference>
<dbReference type="NCBIfam" id="NF006929">
    <property type="entry name" value="PRK09414.1"/>
    <property type="match status" value="1"/>
</dbReference>
<keyword evidence="11" id="KW-1185">Reference proteome</keyword>
<dbReference type="SUPFAM" id="SSF51735">
    <property type="entry name" value="NAD(P)-binding Rossmann-fold domains"/>
    <property type="match status" value="1"/>
</dbReference>
<proteinExistence type="inferred from homology"/>
<evidence type="ECO:0000256" key="8">
    <source>
        <dbReference type="RuleBase" id="RU004417"/>
    </source>
</evidence>
<dbReference type="GO" id="GO:0005829">
    <property type="term" value="C:cytosol"/>
    <property type="evidence" value="ECO:0007669"/>
    <property type="project" value="TreeGrafter"/>
</dbReference>
<organism evidence="10 11">
    <name type="scientific">Symbiochloris irregularis</name>
    <dbReference type="NCBI Taxonomy" id="706552"/>
    <lineage>
        <taxon>Eukaryota</taxon>
        <taxon>Viridiplantae</taxon>
        <taxon>Chlorophyta</taxon>
        <taxon>core chlorophytes</taxon>
        <taxon>Trebouxiophyceae</taxon>
        <taxon>Trebouxiales</taxon>
        <taxon>Trebouxiaceae</taxon>
        <taxon>Symbiochloris</taxon>
    </lineage>
</organism>
<evidence type="ECO:0000256" key="7">
    <source>
        <dbReference type="PIRSR" id="PIRSR000185-3"/>
    </source>
</evidence>
<dbReference type="Pfam" id="PF02812">
    <property type="entry name" value="ELFV_dehydrog_N"/>
    <property type="match status" value="1"/>
</dbReference>
<evidence type="ECO:0000256" key="3">
    <source>
        <dbReference type="ARBA" id="ARBA00023002"/>
    </source>
</evidence>
<reference evidence="10 11" key="1">
    <citation type="journal article" date="2024" name="Nat. Commun.">
        <title>Phylogenomics reveals the evolutionary origins of lichenization in chlorophyte algae.</title>
        <authorList>
            <person name="Puginier C."/>
            <person name="Libourel C."/>
            <person name="Otte J."/>
            <person name="Skaloud P."/>
            <person name="Haon M."/>
            <person name="Grisel S."/>
            <person name="Petersen M."/>
            <person name="Berrin J.G."/>
            <person name="Delaux P.M."/>
            <person name="Dal Grande F."/>
            <person name="Keller J."/>
        </authorList>
    </citation>
    <scope>NUCLEOTIDE SEQUENCE [LARGE SCALE GENOMIC DNA]</scope>
    <source>
        <strain evidence="10 11">SAG 2036</strain>
    </source>
</reference>
<evidence type="ECO:0000259" key="9">
    <source>
        <dbReference type="SMART" id="SM00839"/>
    </source>
</evidence>
<dbReference type="AlphaFoldDB" id="A0AAW1PMN4"/>
<keyword evidence="6" id="KW-0547">Nucleotide-binding</keyword>
<dbReference type="InterPro" id="IPR033524">
    <property type="entry name" value="Glu/Leu/Phe/Val_DH_AS"/>
</dbReference>
<dbReference type="PANTHER" id="PTHR43571:SF1">
    <property type="entry name" value="NADP-SPECIFIC GLUTAMATE DEHYDROGENASE 1-RELATED"/>
    <property type="match status" value="1"/>
</dbReference>
<feature type="binding site" evidence="6">
    <location>
        <position position="85"/>
    </location>
    <ligand>
        <name>substrate</name>
    </ligand>
</feature>
<dbReference type="PIRSF" id="PIRSF000185">
    <property type="entry name" value="Glu_DH"/>
    <property type="match status" value="1"/>
</dbReference>
<evidence type="ECO:0000313" key="10">
    <source>
        <dbReference type="EMBL" id="KAK9810711.1"/>
    </source>
</evidence>
<feature type="active site" description="Proton donor" evidence="5">
    <location>
        <position position="121"/>
    </location>
</feature>
<dbReference type="Proteomes" id="UP001465755">
    <property type="component" value="Unassembled WGS sequence"/>
</dbReference>
<feature type="site" description="Important for catalysis" evidence="7">
    <location>
        <position position="161"/>
    </location>
</feature>
<dbReference type="InterPro" id="IPR014362">
    <property type="entry name" value="Glu_DH"/>
</dbReference>
<protein>
    <recommendedName>
        <fullName evidence="4">Glutamate dehydrogenase</fullName>
    </recommendedName>
</protein>
<dbReference type="InterPro" id="IPR006096">
    <property type="entry name" value="Glu/Leu/Phe/Val/Trp_DH_C"/>
</dbReference>
<feature type="binding site" evidence="6">
    <location>
        <position position="235"/>
    </location>
    <ligand>
        <name>NAD(+)</name>
        <dbReference type="ChEBI" id="CHEBI:57540"/>
    </ligand>
</feature>
<dbReference type="Pfam" id="PF00208">
    <property type="entry name" value="ELFV_dehydrog"/>
    <property type="match status" value="1"/>
</dbReference>
<dbReference type="SMART" id="SM00839">
    <property type="entry name" value="ELFV_dehydrog"/>
    <property type="match status" value="1"/>
</dbReference>
<evidence type="ECO:0000256" key="2">
    <source>
        <dbReference type="ARBA" id="ARBA00011643"/>
    </source>
</evidence>
<feature type="binding site" evidence="6">
    <location>
        <position position="109"/>
    </location>
    <ligand>
        <name>substrate</name>
    </ligand>
</feature>
<evidence type="ECO:0000256" key="5">
    <source>
        <dbReference type="PIRSR" id="PIRSR000185-1"/>
    </source>
</evidence>
<gene>
    <name evidence="10" type="ORF">WJX73_001208</name>
</gene>
<dbReference type="GO" id="GO:0006537">
    <property type="term" value="P:glutamate biosynthetic process"/>
    <property type="evidence" value="ECO:0007669"/>
    <property type="project" value="TreeGrafter"/>
</dbReference>
<dbReference type="InterPro" id="IPR036291">
    <property type="entry name" value="NAD(P)-bd_dom_sf"/>
</dbReference>
<comment type="subunit">
    <text evidence="2">Homohexamer.</text>
</comment>
<dbReference type="InterPro" id="IPR033922">
    <property type="entry name" value="NAD_bind_Glu_DH"/>
</dbReference>
<dbReference type="InterPro" id="IPR006095">
    <property type="entry name" value="Glu/Leu/Phe/Val/Trp_DH"/>
</dbReference>
<dbReference type="Gene3D" id="1.10.285.10">
    <property type="entry name" value="Glutamate Dehydrogenase, chain A, domain 3"/>
    <property type="match status" value="2"/>
</dbReference>
<comment type="caution">
    <text evidence="10">The sequence shown here is derived from an EMBL/GenBank/DDBJ whole genome shotgun (WGS) entry which is preliminary data.</text>
</comment>
<keyword evidence="3 4" id="KW-0560">Oxidoreductase</keyword>
<feature type="binding site" evidence="6">
    <location>
        <position position="106"/>
    </location>
    <ligand>
        <name>substrate</name>
    </ligand>
</feature>
<feature type="domain" description="Glutamate/phenylalanine/leucine/valine/L-tryptophan dehydrogenase C-terminal" evidence="9">
    <location>
        <begin position="197"/>
        <end position="436"/>
    </location>
</feature>
<dbReference type="GO" id="GO:0004354">
    <property type="term" value="F:glutamate dehydrogenase (NADP+) activity"/>
    <property type="evidence" value="ECO:0007669"/>
    <property type="project" value="TreeGrafter"/>
</dbReference>
<dbReference type="Gene3D" id="3.40.50.10860">
    <property type="entry name" value="Leucine Dehydrogenase, chain A, domain 1"/>
    <property type="match status" value="1"/>
</dbReference>
<dbReference type="FunFam" id="1.10.285.10:FF:000001">
    <property type="entry name" value="Glutamate dehydrogenase"/>
    <property type="match status" value="1"/>
</dbReference>
<dbReference type="FunFam" id="3.40.50.10860:FF:000002">
    <property type="entry name" value="Glutamate dehydrogenase"/>
    <property type="match status" value="1"/>
</dbReference>
<dbReference type="FunFam" id="3.40.50.720:FF:000030">
    <property type="entry name" value="Glutamate dehydrogenase"/>
    <property type="match status" value="1"/>
</dbReference>
<name>A0AAW1PMN4_9CHLO</name>
<evidence type="ECO:0000256" key="6">
    <source>
        <dbReference type="PIRSR" id="PIRSR000185-2"/>
    </source>
</evidence>
<dbReference type="PRINTS" id="PR00082">
    <property type="entry name" value="GLFDHDRGNASE"/>
</dbReference>
<dbReference type="EMBL" id="JALJOQ010000014">
    <property type="protein sequence ID" value="KAK9810711.1"/>
    <property type="molecule type" value="Genomic_DNA"/>
</dbReference>
<evidence type="ECO:0000256" key="1">
    <source>
        <dbReference type="ARBA" id="ARBA00006382"/>
    </source>
</evidence>
<dbReference type="PANTHER" id="PTHR43571">
    <property type="entry name" value="NADP-SPECIFIC GLUTAMATE DEHYDROGENASE 1-RELATED"/>
    <property type="match status" value="1"/>
</dbReference>
<sequence>MSQAIFDKVKARDPDQKEFLQAVEEVLTTLEPVLKKRPELIPVVERLCEPERQILFRVPWFDDKGNIQVNRGYRVQFSSAIGPYKGGLRLHPTVNLSIIKFLGFEQIFKNSLTTLPIGGGKGGSDFNPKGKSENETMRFCQSFITELYRHIGPDTDVPAGDIGCSPREIGWMYGQYRRLSNTSVGILTGKGLSYGGSLIRPESTGYGTVYFGLEILKDKGEDFKGKRVVVSGSGNVSTFAIKKLLELGAVPITASDSTGFVYEKDGFTNETLEHLIDVKVVKRGTLKDYNSGQYFEGKRPWGVDAKYDVAIPGATQNEIELEDAKDLVKAGCKIVLEGANMPSTSDAIEYYHKNKVEFGCAKAANAGGVAVSALEMAQNSARLSWTSEEVDNKLKGIMASIYRASKDAAEEYSTTLQGGANIAGFLKVAEAMQAQGAV</sequence>
<accession>A0AAW1PMN4</accession>
<keyword evidence="6" id="KW-0520">NAD</keyword>
<feature type="binding site" evidence="6">
    <location>
        <position position="372"/>
    </location>
    <ligand>
        <name>substrate</name>
    </ligand>
</feature>
<dbReference type="GO" id="GO:0000166">
    <property type="term" value="F:nucleotide binding"/>
    <property type="evidence" value="ECO:0007669"/>
    <property type="project" value="UniProtKB-KW"/>
</dbReference>
<feature type="binding site" evidence="6">
    <location>
        <position position="160"/>
    </location>
    <ligand>
        <name>substrate</name>
    </ligand>
</feature>
<dbReference type="InterPro" id="IPR046346">
    <property type="entry name" value="Aminoacid_DH-like_N_sf"/>
</dbReference>
<dbReference type="Gene3D" id="3.40.50.720">
    <property type="entry name" value="NAD(P)-binding Rossmann-like Domain"/>
    <property type="match status" value="1"/>
</dbReference>
<dbReference type="SUPFAM" id="SSF53223">
    <property type="entry name" value="Aminoacid dehydrogenase-like, N-terminal domain"/>
    <property type="match status" value="1"/>
</dbReference>